<evidence type="ECO:0000256" key="1">
    <source>
        <dbReference type="SAM" id="Coils"/>
    </source>
</evidence>
<dbReference type="AlphaFoldDB" id="A0A3M8CH87"/>
<evidence type="ECO:0000313" key="5">
    <source>
        <dbReference type="Proteomes" id="UP000271031"/>
    </source>
</evidence>
<evidence type="ECO:0000259" key="3">
    <source>
        <dbReference type="Pfam" id="PF26347"/>
    </source>
</evidence>
<comment type="caution">
    <text evidence="4">The sequence shown here is derived from an EMBL/GenBank/DDBJ whole genome shotgun (WGS) entry which is preliminary data.</text>
</comment>
<dbReference type="Proteomes" id="UP000271031">
    <property type="component" value="Unassembled WGS sequence"/>
</dbReference>
<dbReference type="RefSeq" id="WP_122921761.1">
    <property type="nucleotide sequence ID" value="NZ_RHHQ01000090.1"/>
</dbReference>
<keyword evidence="2" id="KW-0472">Membrane</keyword>
<feature type="non-terminal residue" evidence="4">
    <location>
        <position position="1"/>
    </location>
</feature>
<name>A0A3M8CH87_9BACL</name>
<dbReference type="InterPro" id="IPR058620">
    <property type="entry name" value="YtrI_C"/>
</dbReference>
<reference evidence="4 5" key="1">
    <citation type="submission" date="2018-10" db="EMBL/GenBank/DDBJ databases">
        <title>Phylogenomics of Brevibacillus.</title>
        <authorList>
            <person name="Dunlap C."/>
        </authorList>
    </citation>
    <scope>NUCLEOTIDE SEQUENCE [LARGE SCALE GENOMIC DNA]</scope>
    <source>
        <strain evidence="4 5">JCM 15716</strain>
    </source>
</reference>
<gene>
    <name evidence="4" type="ORF">EDM56_31075</name>
</gene>
<evidence type="ECO:0000256" key="2">
    <source>
        <dbReference type="SAM" id="Phobius"/>
    </source>
</evidence>
<evidence type="ECO:0000313" key="4">
    <source>
        <dbReference type="EMBL" id="RNB74697.1"/>
    </source>
</evidence>
<feature type="domain" description="Sporulation membrane protein YtrI C-terminal" evidence="3">
    <location>
        <begin position="85"/>
        <end position="163"/>
    </location>
</feature>
<keyword evidence="2" id="KW-0812">Transmembrane</keyword>
<organism evidence="4 5">
    <name type="scientific">Brevibacillus fluminis</name>
    <dbReference type="NCBI Taxonomy" id="511487"/>
    <lineage>
        <taxon>Bacteria</taxon>
        <taxon>Bacillati</taxon>
        <taxon>Bacillota</taxon>
        <taxon>Bacilli</taxon>
        <taxon>Bacillales</taxon>
        <taxon>Paenibacillaceae</taxon>
        <taxon>Brevibacillus</taxon>
    </lineage>
</organism>
<keyword evidence="2" id="KW-1133">Transmembrane helix</keyword>
<dbReference type="EMBL" id="RHHQ01000090">
    <property type="protein sequence ID" value="RNB74697.1"/>
    <property type="molecule type" value="Genomic_DNA"/>
</dbReference>
<dbReference type="Pfam" id="PF26347">
    <property type="entry name" value="YtrI_sporulation"/>
    <property type="match status" value="1"/>
</dbReference>
<keyword evidence="1" id="KW-0175">Coiled coil</keyword>
<keyword evidence="5" id="KW-1185">Reference proteome</keyword>
<feature type="transmembrane region" description="Helical" evidence="2">
    <location>
        <begin position="18"/>
        <end position="39"/>
    </location>
</feature>
<protein>
    <recommendedName>
        <fullName evidence="3">Sporulation membrane protein YtrI C-terminal domain-containing protein</fullName>
    </recommendedName>
</protein>
<feature type="coiled-coil region" evidence="1">
    <location>
        <begin position="51"/>
        <end position="78"/>
    </location>
</feature>
<sequence>DDLCAVAGADGLMKNKRILRYVAIFLLGLIVGGAAILILHGRQLEQLMIINRNLTLLYERKVEEIASLKKERIAEKEKREDRIEEIRVTLLDPKPNEIIATEIVNRLEKDMAALKEKKVDQVAEFQPLLHELLKKRTYKLDGKNVEIQLKTVVISRVTQLFVNTRVDLVNSTSQ</sequence>
<accession>A0A3M8CH87</accession>
<proteinExistence type="predicted"/>